<dbReference type="Pfam" id="PF00512">
    <property type="entry name" value="HisKA"/>
    <property type="match status" value="1"/>
</dbReference>
<dbReference type="EMBL" id="VOTZ01000040">
    <property type="protein sequence ID" value="MCQ1539559.1"/>
    <property type="molecule type" value="Genomic_DNA"/>
</dbReference>
<protein>
    <submittedName>
        <fullName evidence="2">PAS domain-containing protein</fullName>
    </submittedName>
</protein>
<dbReference type="SMART" id="SM00388">
    <property type="entry name" value="HisKA"/>
    <property type="match status" value="1"/>
</dbReference>
<dbReference type="CDD" id="cd00082">
    <property type="entry name" value="HisKA"/>
    <property type="match status" value="1"/>
</dbReference>
<dbReference type="InterPro" id="IPR000014">
    <property type="entry name" value="PAS"/>
</dbReference>
<dbReference type="InterPro" id="IPR003661">
    <property type="entry name" value="HisK_dim/P_dom"/>
</dbReference>
<dbReference type="Gene3D" id="3.30.450.20">
    <property type="entry name" value="PAS domain"/>
    <property type="match status" value="1"/>
</dbReference>
<dbReference type="Proteomes" id="UP001524383">
    <property type="component" value="Unassembled WGS sequence"/>
</dbReference>
<evidence type="ECO:0000259" key="1">
    <source>
        <dbReference type="PROSITE" id="PS50885"/>
    </source>
</evidence>
<dbReference type="InterPro" id="IPR035965">
    <property type="entry name" value="PAS-like_dom_sf"/>
</dbReference>
<evidence type="ECO:0000313" key="3">
    <source>
        <dbReference type="Proteomes" id="UP001524383"/>
    </source>
</evidence>
<dbReference type="PROSITE" id="PS50885">
    <property type="entry name" value="HAMP"/>
    <property type="match status" value="1"/>
</dbReference>
<keyword evidence="3" id="KW-1185">Reference proteome</keyword>
<dbReference type="Pfam" id="PF13188">
    <property type="entry name" value="PAS_8"/>
    <property type="match status" value="1"/>
</dbReference>
<dbReference type="SUPFAM" id="SSF55785">
    <property type="entry name" value="PYP-like sensor domain (PAS domain)"/>
    <property type="match status" value="1"/>
</dbReference>
<gene>
    <name evidence="2" type="ORF">FTO68_11290</name>
</gene>
<sequence length="262" mass="30066">MEKFGLERISALNREVQDIGGQSLQIGSVRVQGDDEVTELAKSINTLLNSIQVMLRSIEEDQQVICESEARYRLLFNVAMDPMLLVALDLDDKPGIILDANEAVLSMLDISRDALIGLRLSKVFSIDEDGIRLDNHFILGHFLPSRSDPIPVEVSMHSFLLNNRPSAIWIARDISERVRIEEERQVSVEQLSHNIEQFAILGDNIRNPLQTIRGYLSLFEERTEYVEIIEDQIEQIDARIKKLDEGWLESENVINFLRRNRK</sequence>
<feature type="domain" description="HAMP" evidence="1">
    <location>
        <begin position="3"/>
        <end position="56"/>
    </location>
</feature>
<dbReference type="RefSeq" id="WP_255333531.1">
    <property type="nucleotide sequence ID" value="NZ_VOTZ01000040.1"/>
</dbReference>
<proteinExistence type="predicted"/>
<name>A0ABD4TMZ3_9EURY</name>
<organism evidence="2 3">
    <name type="scientific">Methanocalculus taiwanensis</name>
    <dbReference type="NCBI Taxonomy" id="106207"/>
    <lineage>
        <taxon>Archaea</taxon>
        <taxon>Methanobacteriati</taxon>
        <taxon>Methanobacteriota</taxon>
        <taxon>Stenosarchaea group</taxon>
        <taxon>Methanomicrobia</taxon>
        <taxon>Methanomicrobiales</taxon>
        <taxon>Methanocalculaceae</taxon>
        <taxon>Methanocalculus</taxon>
    </lineage>
</organism>
<evidence type="ECO:0000313" key="2">
    <source>
        <dbReference type="EMBL" id="MCQ1539559.1"/>
    </source>
</evidence>
<dbReference type="InterPro" id="IPR003660">
    <property type="entry name" value="HAMP_dom"/>
</dbReference>
<dbReference type="AlphaFoldDB" id="A0ABD4TMZ3"/>
<comment type="caution">
    <text evidence="2">The sequence shown here is derived from an EMBL/GenBank/DDBJ whole genome shotgun (WGS) entry which is preliminary data.</text>
</comment>
<accession>A0ABD4TMZ3</accession>
<reference evidence="2 3" key="1">
    <citation type="submission" date="2019-08" db="EMBL/GenBank/DDBJ databases">
        <authorList>
            <person name="Chen S.-C."/>
            <person name="Lai M.-C."/>
            <person name="You Y.-T."/>
        </authorList>
    </citation>
    <scope>NUCLEOTIDE SEQUENCE [LARGE SCALE GENOMIC DNA]</scope>
    <source>
        <strain evidence="2 3">P2F9704a</strain>
    </source>
</reference>